<evidence type="ECO:0000259" key="3">
    <source>
        <dbReference type="Pfam" id="PF02550"/>
    </source>
</evidence>
<dbReference type="InterPro" id="IPR037171">
    <property type="entry name" value="NagB/RpiA_transferase-like"/>
</dbReference>
<dbReference type="Gene3D" id="3.40.1080.20">
    <property type="entry name" value="Acetyl-CoA hydrolase/transferase C-terminal domain"/>
    <property type="match status" value="1"/>
</dbReference>
<dbReference type="InterPro" id="IPR038460">
    <property type="entry name" value="AcetylCoA_hyd_C_sf"/>
</dbReference>
<dbReference type="STRING" id="50429.A0A2B4REN8"/>
<evidence type="ECO:0000313" key="5">
    <source>
        <dbReference type="EMBL" id="PFX14745.1"/>
    </source>
</evidence>
<dbReference type="GO" id="GO:0008775">
    <property type="term" value="F:acetate CoA-transferase activity"/>
    <property type="evidence" value="ECO:0007669"/>
    <property type="project" value="InterPro"/>
</dbReference>
<dbReference type="EMBL" id="LSMT01000738">
    <property type="protein sequence ID" value="PFX14745.1"/>
    <property type="molecule type" value="Genomic_DNA"/>
</dbReference>
<sequence length="525" mass="57577">MAFLSSQLPKLFRPSPFSIFQQSRAVSYFVSSEIRKEYGKQSCQWRCIWRGNSSYRRTSLSPLVTLSYFRYNVGHRNFYTYSAEPFHPLPGKTPAWKSAEEAVEVIESGMKVFVHGGAATPLPLLDAVAKRGIEAGLKNVELIHIHTEGSGEVVKPEYDGIFRSNSLFIGANCRKAVNEGRADFTPIFLSEIPLLFQRKIIDLDVALIQVSPPDKHGFCTLGPSVDCTRAAIQNAKYIIGLVNPRCPRTHGPGGIHQSHLDVLCVSEFNLPELKINPESPEEAKIGQIIADNLVEDGATLQMGIGSIPDACLSRLMDHKDLGIHSEMFSDGVVALTERGAITNAFKKVLPGRCVGSFVIGTEKVFEFIDNNPFVVMLDVGFVNLVSVIAQNPKVTAINSCIEVDLTGQIVSDSIGTRMYSGVGGQIDFLRGSALALDGSGKPILALNSVTKKGESKIVPFLKEGGGVVTTRAHVHYIVTEYGIAYLFGKNLRQRAYELIKIAHPDHRESLEKAAFERLKCMPSPD</sequence>
<accession>A0A2B4REN8</accession>
<evidence type="ECO:0000256" key="2">
    <source>
        <dbReference type="ARBA" id="ARBA00022679"/>
    </source>
</evidence>
<evidence type="ECO:0000256" key="1">
    <source>
        <dbReference type="ARBA" id="ARBA00009632"/>
    </source>
</evidence>
<dbReference type="GO" id="GO:0006083">
    <property type="term" value="P:acetate metabolic process"/>
    <property type="evidence" value="ECO:0007669"/>
    <property type="project" value="InterPro"/>
</dbReference>
<feature type="domain" description="Acetyl-CoA hydrolase/transferase N-terminal" evidence="3">
    <location>
        <begin position="97"/>
        <end position="264"/>
    </location>
</feature>
<keyword evidence="2 5" id="KW-0808">Transferase</keyword>
<dbReference type="Pfam" id="PF13336">
    <property type="entry name" value="AcetylCoA_hyd_C"/>
    <property type="match status" value="1"/>
</dbReference>
<dbReference type="OrthoDB" id="10250396at2759"/>
<reference evidence="6" key="1">
    <citation type="journal article" date="2017" name="bioRxiv">
        <title>Comparative analysis of the genomes of Stylophora pistillata and Acropora digitifera provides evidence for extensive differences between species of corals.</title>
        <authorList>
            <person name="Voolstra C.R."/>
            <person name="Li Y."/>
            <person name="Liew Y.J."/>
            <person name="Baumgarten S."/>
            <person name="Zoccola D."/>
            <person name="Flot J.-F."/>
            <person name="Tambutte S."/>
            <person name="Allemand D."/>
            <person name="Aranda M."/>
        </authorList>
    </citation>
    <scope>NUCLEOTIDE SEQUENCE [LARGE SCALE GENOMIC DNA]</scope>
</reference>
<dbReference type="Pfam" id="PF02550">
    <property type="entry name" value="AcetylCoA_hydro"/>
    <property type="match status" value="1"/>
</dbReference>
<feature type="domain" description="Acetyl-CoA hydrolase/transferase C-terminal" evidence="4">
    <location>
        <begin position="360"/>
        <end position="514"/>
    </location>
</feature>
<dbReference type="Gene3D" id="3.40.1080.10">
    <property type="entry name" value="Glutaconate Coenzyme A-transferase"/>
    <property type="match status" value="1"/>
</dbReference>
<comment type="similarity">
    <text evidence="1">Belongs to the acetyl-CoA hydrolase/transferase family.</text>
</comment>
<protein>
    <submittedName>
        <fullName evidence="5">4-hydroxybutyrate coenzyme A transferase</fullName>
    </submittedName>
</protein>
<dbReference type="SUPFAM" id="SSF100950">
    <property type="entry name" value="NagB/RpiA/CoA transferase-like"/>
    <property type="match status" value="2"/>
</dbReference>
<comment type="caution">
    <text evidence="5">The sequence shown here is derived from an EMBL/GenBank/DDBJ whole genome shotgun (WGS) entry which is preliminary data.</text>
</comment>
<dbReference type="InterPro" id="IPR046433">
    <property type="entry name" value="ActCoA_hydro"/>
</dbReference>
<dbReference type="PANTHER" id="PTHR21432">
    <property type="entry name" value="ACETYL-COA HYDROLASE-RELATED"/>
    <property type="match status" value="1"/>
</dbReference>
<dbReference type="Gene3D" id="3.30.750.70">
    <property type="entry name" value="4-hydroxybutyrate coenzyme like domains"/>
    <property type="match status" value="1"/>
</dbReference>
<dbReference type="AlphaFoldDB" id="A0A2B4REN8"/>
<organism evidence="5 6">
    <name type="scientific">Stylophora pistillata</name>
    <name type="common">Smooth cauliflower coral</name>
    <dbReference type="NCBI Taxonomy" id="50429"/>
    <lineage>
        <taxon>Eukaryota</taxon>
        <taxon>Metazoa</taxon>
        <taxon>Cnidaria</taxon>
        <taxon>Anthozoa</taxon>
        <taxon>Hexacorallia</taxon>
        <taxon>Scleractinia</taxon>
        <taxon>Astrocoeniina</taxon>
        <taxon>Pocilloporidae</taxon>
        <taxon>Stylophora</taxon>
    </lineage>
</organism>
<evidence type="ECO:0000259" key="4">
    <source>
        <dbReference type="Pfam" id="PF13336"/>
    </source>
</evidence>
<name>A0A2B4REN8_STYPI</name>
<dbReference type="InterPro" id="IPR026888">
    <property type="entry name" value="AcetylCoA_hyd_C"/>
</dbReference>
<proteinExistence type="inferred from homology"/>
<dbReference type="PANTHER" id="PTHR21432:SF20">
    <property type="entry name" value="ACETYL-COA HYDROLASE"/>
    <property type="match status" value="1"/>
</dbReference>
<gene>
    <name evidence="5" type="primary">cat2</name>
    <name evidence="5" type="ORF">AWC38_SpisGene21078</name>
</gene>
<evidence type="ECO:0000313" key="6">
    <source>
        <dbReference type="Proteomes" id="UP000225706"/>
    </source>
</evidence>
<dbReference type="Proteomes" id="UP000225706">
    <property type="component" value="Unassembled WGS sequence"/>
</dbReference>
<keyword evidence="6" id="KW-1185">Reference proteome</keyword>
<dbReference type="InterPro" id="IPR003702">
    <property type="entry name" value="ActCoA_hydro_N"/>
</dbReference>
<dbReference type="GO" id="GO:0005739">
    <property type="term" value="C:mitochondrion"/>
    <property type="evidence" value="ECO:0007669"/>
    <property type="project" value="TreeGrafter"/>
</dbReference>